<dbReference type="PANTHER" id="PTHR45008">
    <property type="entry name" value="PTS SYSTEM GLUCOSE-SPECIFIC EIIA COMPONENT"/>
    <property type="match status" value="1"/>
</dbReference>
<dbReference type="RefSeq" id="WP_134169867.1">
    <property type="nucleotide sequence ID" value="NZ_SODD01000023.1"/>
</dbReference>
<keyword evidence="6" id="KW-0418">Kinase</keyword>
<sequence length="160" mass="17733">MFHLLGRKNKRVRVYAPIQGSIVSLDEIIDPVFSQRLVGEGVAIKSNSGTIYAPVDGTIQWAIRSKHAISIQTKHNAVILIHIGLQTDSSKSESYTPLVPNGTNVKAGDEILHFSPNEYEGQNNHVMIPVILLDSQFYQMSKVKTSGSAVQKKTILFEFK</sequence>
<comment type="caution">
    <text evidence="8">The sequence shown here is derived from an EMBL/GenBank/DDBJ whole genome shotgun (WGS) entry which is preliminary data.</text>
</comment>
<keyword evidence="5" id="KW-0598">Phosphotransferase system</keyword>
<dbReference type="SUPFAM" id="SSF51261">
    <property type="entry name" value="Duplicated hybrid motif"/>
    <property type="match status" value="1"/>
</dbReference>
<proteinExistence type="predicted"/>
<evidence type="ECO:0000256" key="1">
    <source>
        <dbReference type="ARBA" id="ARBA00004496"/>
    </source>
</evidence>
<evidence type="ECO:0000256" key="2">
    <source>
        <dbReference type="ARBA" id="ARBA00022448"/>
    </source>
</evidence>
<keyword evidence="2" id="KW-0813">Transport</keyword>
<dbReference type="AlphaFoldDB" id="A0A4R7ZGZ8"/>
<dbReference type="Proteomes" id="UP000294743">
    <property type="component" value="Unassembled WGS sequence"/>
</dbReference>
<dbReference type="NCBIfam" id="TIGR00830">
    <property type="entry name" value="PTBA"/>
    <property type="match status" value="1"/>
</dbReference>
<organism evidence="8 9">
    <name type="scientific">Breznakia blatticola</name>
    <dbReference type="NCBI Taxonomy" id="1754012"/>
    <lineage>
        <taxon>Bacteria</taxon>
        <taxon>Bacillati</taxon>
        <taxon>Bacillota</taxon>
        <taxon>Erysipelotrichia</taxon>
        <taxon>Erysipelotrichales</taxon>
        <taxon>Erysipelotrichaceae</taxon>
        <taxon>Breznakia</taxon>
    </lineage>
</organism>
<reference evidence="8 9" key="1">
    <citation type="submission" date="2019-03" db="EMBL/GenBank/DDBJ databases">
        <title>Genomic Encyclopedia of Type Strains, Phase IV (KMG-IV): sequencing the most valuable type-strain genomes for metagenomic binning, comparative biology and taxonomic classification.</title>
        <authorList>
            <person name="Goeker M."/>
        </authorList>
    </citation>
    <scope>NUCLEOTIDE SEQUENCE [LARGE SCALE GENOMIC DNA]</scope>
    <source>
        <strain evidence="8 9">DSM 28867</strain>
    </source>
</reference>
<dbReference type="Gene3D" id="2.70.70.10">
    <property type="entry name" value="Glucose Permease (Domain IIA)"/>
    <property type="match status" value="1"/>
</dbReference>
<name>A0A4R7ZGZ8_9FIRM</name>
<dbReference type="PANTHER" id="PTHR45008:SF1">
    <property type="entry name" value="PTS SYSTEM GLUCOSE-SPECIFIC EIIA COMPONENT"/>
    <property type="match status" value="1"/>
</dbReference>
<dbReference type="OrthoDB" id="92465at2"/>
<evidence type="ECO:0000259" key="7">
    <source>
        <dbReference type="PROSITE" id="PS51093"/>
    </source>
</evidence>
<dbReference type="EMBL" id="SODD01000023">
    <property type="protein sequence ID" value="TDW16455.1"/>
    <property type="molecule type" value="Genomic_DNA"/>
</dbReference>
<keyword evidence="3" id="KW-0762">Sugar transport</keyword>
<gene>
    <name evidence="8" type="ORF">EDD63_12312</name>
</gene>
<dbReference type="GO" id="GO:0009401">
    <property type="term" value="P:phosphoenolpyruvate-dependent sugar phosphotransferase system"/>
    <property type="evidence" value="ECO:0007669"/>
    <property type="project" value="UniProtKB-KW"/>
</dbReference>
<comment type="subcellular location">
    <subcellularLocation>
        <location evidence="1">Cytoplasm</location>
    </subcellularLocation>
</comment>
<keyword evidence="9" id="KW-1185">Reference proteome</keyword>
<dbReference type="InterPro" id="IPR001127">
    <property type="entry name" value="PTS_EIIA_1_perm"/>
</dbReference>
<dbReference type="GO" id="GO:0005737">
    <property type="term" value="C:cytoplasm"/>
    <property type="evidence" value="ECO:0007669"/>
    <property type="project" value="UniProtKB-SubCell"/>
</dbReference>
<accession>A0A4R7ZGZ8</accession>
<feature type="domain" description="PTS EIIA type-1" evidence="7">
    <location>
        <begin position="30"/>
        <end position="134"/>
    </location>
</feature>
<evidence type="ECO:0000256" key="5">
    <source>
        <dbReference type="ARBA" id="ARBA00022683"/>
    </source>
</evidence>
<evidence type="ECO:0000313" key="8">
    <source>
        <dbReference type="EMBL" id="TDW16455.1"/>
    </source>
</evidence>
<dbReference type="GO" id="GO:0016301">
    <property type="term" value="F:kinase activity"/>
    <property type="evidence" value="ECO:0007669"/>
    <property type="project" value="UniProtKB-KW"/>
</dbReference>
<keyword evidence="4" id="KW-0808">Transferase</keyword>
<protein>
    <submittedName>
        <fullName evidence="8">PTS system glucose-specific IIA component</fullName>
    </submittedName>
</protein>
<evidence type="ECO:0000256" key="4">
    <source>
        <dbReference type="ARBA" id="ARBA00022679"/>
    </source>
</evidence>
<dbReference type="Pfam" id="PF00358">
    <property type="entry name" value="PTS_EIIA_1"/>
    <property type="match status" value="1"/>
</dbReference>
<evidence type="ECO:0000256" key="3">
    <source>
        <dbReference type="ARBA" id="ARBA00022597"/>
    </source>
</evidence>
<evidence type="ECO:0000313" key="9">
    <source>
        <dbReference type="Proteomes" id="UP000294743"/>
    </source>
</evidence>
<dbReference type="InterPro" id="IPR011055">
    <property type="entry name" value="Dup_hybrid_motif"/>
</dbReference>
<dbReference type="InterPro" id="IPR050890">
    <property type="entry name" value="PTS_EIIA_component"/>
</dbReference>
<evidence type="ECO:0000256" key="6">
    <source>
        <dbReference type="ARBA" id="ARBA00022777"/>
    </source>
</evidence>
<dbReference type="PROSITE" id="PS51093">
    <property type="entry name" value="PTS_EIIA_TYPE_1"/>
    <property type="match status" value="1"/>
</dbReference>